<dbReference type="InterPro" id="IPR039425">
    <property type="entry name" value="RNA_pol_sigma-70-like"/>
</dbReference>
<dbReference type="RefSeq" id="WP_184132342.1">
    <property type="nucleotide sequence ID" value="NZ_JACHKT010000007.1"/>
</dbReference>
<comment type="subcellular location">
    <subcellularLocation>
        <location evidence="1">Cell outer membrane</location>
    </subcellularLocation>
</comment>
<feature type="domain" description="RNA polymerase sigma-70 region 2" evidence="9">
    <location>
        <begin position="27"/>
        <end position="89"/>
    </location>
</feature>
<evidence type="ECO:0000256" key="3">
    <source>
        <dbReference type="ARBA" id="ARBA00022729"/>
    </source>
</evidence>
<gene>
    <name evidence="12" type="ORF">HNP25_001391</name>
</gene>
<name>A0A841EMU8_9BACT</name>
<evidence type="ECO:0000256" key="5">
    <source>
        <dbReference type="ARBA" id="ARBA00023082"/>
    </source>
</evidence>
<evidence type="ECO:0000256" key="2">
    <source>
        <dbReference type="ARBA" id="ARBA00006275"/>
    </source>
</evidence>
<sequence length="591" mass="67301">MIAKLLYDEKELLALASSGNEQAFATLFHSYKNKLYGYLYRLTASNEITEDIIQEIFLKLWKDKSELVNIVQFDAYLFRMAKNQAINAFKFPTNTEQYISASGPVYVALRGNYAVEHFQQQSYSTDESIMPARGGNWFDGGQCQTMHFHSWTKDNNFLNGYWTWLSTTIGVANQTLNILSNAMPAGAVKNTNLAEIKMIRAFAYFWMMDNYGNVPIDTVYGDFTPKTNVARAEVFKFIEKEINAAIPYLSETSSVVTYGRPNKWTAYALLAKMYLNAEHYTGTKRYEDCIAATDKIINSGLFAIEARSTYLKMFYPDNGPSKKEFIFAIPYDATSTNSFPFRSTNLHSRYAIPRSMRAKFKLPFTPSGPESTLPEYYAYFNDANDVRNGQWLKGLQYMDDGTPITVQTTKLGLDQFYKGSDGAAQVTYHVNLTPEVVLRQDVAAFDAGNDEIAWNMGYRNNKFYADGTSLSRNQNNDIPVFRYADILLMKAEAILRGGTATLGHTALSLVNQVRSERTTSAALATVNLETLYAERVREFAYEGWHRNDMIRFGKFEDKWGYKTNAEAYRRIFPIPRVALQLNPNLKQNPGY</sequence>
<evidence type="ECO:0000259" key="11">
    <source>
        <dbReference type="Pfam" id="PF14322"/>
    </source>
</evidence>
<feature type="domain" description="RagB/SusD" evidence="10">
    <location>
        <begin position="388"/>
        <end position="591"/>
    </location>
</feature>
<organism evidence="12 13">
    <name type="scientific">Arcicella rosea</name>
    <dbReference type="NCBI Taxonomy" id="502909"/>
    <lineage>
        <taxon>Bacteria</taxon>
        <taxon>Pseudomonadati</taxon>
        <taxon>Bacteroidota</taxon>
        <taxon>Cytophagia</taxon>
        <taxon>Cytophagales</taxon>
        <taxon>Flectobacillaceae</taxon>
        <taxon>Arcicella</taxon>
    </lineage>
</organism>
<dbReference type="SUPFAM" id="SSF48452">
    <property type="entry name" value="TPR-like"/>
    <property type="match status" value="1"/>
</dbReference>
<dbReference type="Pfam" id="PF04542">
    <property type="entry name" value="Sigma70_r2"/>
    <property type="match status" value="1"/>
</dbReference>
<evidence type="ECO:0000256" key="4">
    <source>
        <dbReference type="ARBA" id="ARBA00023015"/>
    </source>
</evidence>
<reference evidence="12 13" key="1">
    <citation type="submission" date="2020-08" db="EMBL/GenBank/DDBJ databases">
        <title>Functional genomics of gut bacteria from endangered species of beetles.</title>
        <authorList>
            <person name="Carlos-Shanley C."/>
        </authorList>
    </citation>
    <scope>NUCLEOTIDE SEQUENCE [LARGE SCALE GENOMIC DNA]</scope>
    <source>
        <strain evidence="12 13">S00070</strain>
    </source>
</reference>
<dbReference type="Pfam" id="PF07980">
    <property type="entry name" value="SusD_RagB"/>
    <property type="match status" value="1"/>
</dbReference>
<dbReference type="Gene3D" id="1.25.40.390">
    <property type="match status" value="1"/>
</dbReference>
<dbReference type="InterPro" id="IPR013325">
    <property type="entry name" value="RNA_pol_sigma_r2"/>
</dbReference>
<keyword evidence="8" id="KW-0998">Cell outer membrane</keyword>
<comment type="similarity">
    <text evidence="2">Belongs to the SusD family.</text>
</comment>
<keyword evidence="3" id="KW-0732">Signal</keyword>
<evidence type="ECO:0000256" key="8">
    <source>
        <dbReference type="ARBA" id="ARBA00023237"/>
    </source>
</evidence>
<feature type="domain" description="SusD-like N-terminal" evidence="11">
    <location>
        <begin position="142"/>
        <end position="275"/>
    </location>
</feature>
<accession>A0A841EMU8</accession>
<proteinExistence type="inferred from homology"/>
<keyword evidence="6" id="KW-0472">Membrane</keyword>
<dbReference type="GO" id="GO:0016987">
    <property type="term" value="F:sigma factor activity"/>
    <property type="evidence" value="ECO:0007669"/>
    <property type="project" value="UniProtKB-KW"/>
</dbReference>
<keyword evidence="13" id="KW-1185">Reference proteome</keyword>
<evidence type="ECO:0000256" key="7">
    <source>
        <dbReference type="ARBA" id="ARBA00023163"/>
    </source>
</evidence>
<dbReference type="SUPFAM" id="SSF88946">
    <property type="entry name" value="Sigma2 domain of RNA polymerase sigma factors"/>
    <property type="match status" value="1"/>
</dbReference>
<dbReference type="EMBL" id="JACHKT010000007">
    <property type="protein sequence ID" value="MBB6002739.1"/>
    <property type="molecule type" value="Genomic_DNA"/>
</dbReference>
<evidence type="ECO:0000256" key="1">
    <source>
        <dbReference type="ARBA" id="ARBA00004442"/>
    </source>
</evidence>
<dbReference type="PANTHER" id="PTHR43133:SF46">
    <property type="entry name" value="RNA POLYMERASE SIGMA-70 FACTOR ECF SUBFAMILY"/>
    <property type="match status" value="1"/>
</dbReference>
<keyword evidence="5" id="KW-0731">Sigma factor</keyword>
<dbReference type="AlphaFoldDB" id="A0A841EMU8"/>
<evidence type="ECO:0000259" key="10">
    <source>
        <dbReference type="Pfam" id="PF07980"/>
    </source>
</evidence>
<dbReference type="InterPro" id="IPR011990">
    <property type="entry name" value="TPR-like_helical_dom_sf"/>
</dbReference>
<dbReference type="InterPro" id="IPR012944">
    <property type="entry name" value="SusD_RagB_dom"/>
</dbReference>
<evidence type="ECO:0000313" key="12">
    <source>
        <dbReference type="EMBL" id="MBB6002739.1"/>
    </source>
</evidence>
<dbReference type="Pfam" id="PF14322">
    <property type="entry name" value="SusD-like_3"/>
    <property type="match status" value="1"/>
</dbReference>
<dbReference type="CDD" id="cd08977">
    <property type="entry name" value="SusD"/>
    <property type="match status" value="1"/>
</dbReference>
<comment type="caution">
    <text evidence="12">The sequence shown here is derived from an EMBL/GenBank/DDBJ whole genome shotgun (WGS) entry which is preliminary data.</text>
</comment>
<protein>
    <submittedName>
        <fullName evidence="12">RNA polymerase sigma factor (Sigma-70 family)</fullName>
    </submittedName>
</protein>
<keyword evidence="7" id="KW-0804">Transcription</keyword>
<dbReference type="PANTHER" id="PTHR43133">
    <property type="entry name" value="RNA POLYMERASE ECF-TYPE SIGMA FACTO"/>
    <property type="match status" value="1"/>
</dbReference>
<dbReference type="Proteomes" id="UP000524404">
    <property type="component" value="Unassembled WGS sequence"/>
</dbReference>
<evidence type="ECO:0000313" key="13">
    <source>
        <dbReference type="Proteomes" id="UP000524404"/>
    </source>
</evidence>
<evidence type="ECO:0000259" key="9">
    <source>
        <dbReference type="Pfam" id="PF04542"/>
    </source>
</evidence>
<keyword evidence="4" id="KW-0805">Transcription regulation</keyword>
<dbReference type="InterPro" id="IPR007627">
    <property type="entry name" value="RNA_pol_sigma70_r2"/>
</dbReference>
<dbReference type="Gene3D" id="1.10.1740.10">
    <property type="match status" value="1"/>
</dbReference>
<dbReference type="GO" id="GO:0006352">
    <property type="term" value="P:DNA-templated transcription initiation"/>
    <property type="evidence" value="ECO:0007669"/>
    <property type="project" value="InterPro"/>
</dbReference>
<dbReference type="GO" id="GO:0009279">
    <property type="term" value="C:cell outer membrane"/>
    <property type="evidence" value="ECO:0007669"/>
    <property type="project" value="UniProtKB-SubCell"/>
</dbReference>
<evidence type="ECO:0000256" key="6">
    <source>
        <dbReference type="ARBA" id="ARBA00023136"/>
    </source>
</evidence>
<dbReference type="InterPro" id="IPR033985">
    <property type="entry name" value="SusD-like_N"/>
</dbReference>